<proteinExistence type="predicted"/>
<feature type="chain" id="PRO_5012181336" evidence="1">
    <location>
        <begin position="16"/>
        <end position="208"/>
    </location>
</feature>
<dbReference type="OMA" id="HNNDREI"/>
<gene>
    <name evidence="2" type="ORF">EIN_486020</name>
</gene>
<dbReference type="Proteomes" id="UP000014680">
    <property type="component" value="Unassembled WGS sequence"/>
</dbReference>
<keyword evidence="1" id="KW-0732">Signal</keyword>
<reference evidence="2 3" key="1">
    <citation type="submission" date="2012-10" db="EMBL/GenBank/DDBJ databases">
        <authorList>
            <person name="Zafar N."/>
            <person name="Inman J."/>
            <person name="Hall N."/>
            <person name="Lorenzi H."/>
            <person name="Caler E."/>
        </authorList>
    </citation>
    <scope>NUCLEOTIDE SEQUENCE [LARGE SCALE GENOMIC DNA]</scope>
    <source>
        <strain evidence="2 3">IP1</strain>
    </source>
</reference>
<dbReference type="GeneID" id="14888214"/>
<dbReference type="KEGG" id="eiv:EIN_486020"/>
<organism evidence="2 3">
    <name type="scientific">Entamoeba invadens IP1</name>
    <dbReference type="NCBI Taxonomy" id="370355"/>
    <lineage>
        <taxon>Eukaryota</taxon>
        <taxon>Amoebozoa</taxon>
        <taxon>Evosea</taxon>
        <taxon>Archamoebae</taxon>
        <taxon>Mastigamoebida</taxon>
        <taxon>Entamoebidae</taxon>
        <taxon>Entamoeba</taxon>
    </lineage>
</organism>
<dbReference type="RefSeq" id="XP_004255971.1">
    <property type="nucleotide sequence ID" value="XM_004255923.1"/>
</dbReference>
<protein>
    <submittedName>
        <fullName evidence="2">Uncharacterized protein</fullName>
    </submittedName>
</protein>
<sequence length="208" mass="23696">MNVIIQALFLVVVLAEDLMLFEDGTLYEGFEILNPDNLTVECEYTKRSNWVATTMNKDQMIVFTKEGTVSTKVADKDKYYKSIRFMVRYDSDDVKEIPVNVKIFNETFTTLYNANKLNTISGYSVKVKKNNSQKMTIKLDNFDLNDKVSTIIFSLPEENSQSIKLLLDQIRLDTRDSQNSEYDGTNENAASSLLCGSALLFSVLLVIF</sequence>
<dbReference type="OrthoDB" id="28005at2759"/>
<evidence type="ECO:0000256" key="1">
    <source>
        <dbReference type="SAM" id="SignalP"/>
    </source>
</evidence>
<dbReference type="EMBL" id="KB206670">
    <property type="protein sequence ID" value="ELP89200.1"/>
    <property type="molecule type" value="Genomic_DNA"/>
</dbReference>
<feature type="signal peptide" evidence="1">
    <location>
        <begin position="1"/>
        <end position="15"/>
    </location>
</feature>
<dbReference type="VEuPathDB" id="AmoebaDB:EIN_486020"/>
<keyword evidence="3" id="KW-1185">Reference proteome</keyword>
<name>A0A0A1U811_ENTIV</name>
<accession>A0A0A1U811</accession>
<dbReference type="AlphaFoldDB" id="A0A0A1U811"/>
<evidence type="ECO:0000313" key="3">
    <source>
        <dbReference type="Proteomes" id="UP000014680"/>
    </source>
</evidence>
<evidence type="ECO:0000313" key="2">
    <source>
        <dbReference type="EMBL" id="ELP89200.1"/>
    </source>
</evidence>